<dbReference type="Gene3D" id="1.10.10.10">
    <property type="entry name" value="Winged helix-like DNA-binding domain superfamily/Winged helix DNA-binding domain"/>
    <property type="match status" value="1"/>
</dbReference>
<feature type="region of interest" description="Disordered" evidence="7">
    <location>
        <begin position="310"/>
        <end position="357"/>
    </location>
</feature>
<dbReference type="InterPro" id="IPR001766">
    <property type="entry name" value="Fork_head_dom"/>
</dbReference>
<evidence type="ECO:0000256" key="6">
    <source>
        <dbReference type="PROSITE-ProRule" id="PRU00089"/>
    </source>
</evidence>
<dbReference type="OrthoDB" id="5954824at2759"/>
<evidence type="ECO:0000256" key="1">
    <source>
        <dbReference type="ARBA" id="ARBA00004123"/>
    </source>
</evidence>
<dbReference type="Pfam" id="PF00250">
    <property type="entry name" value="Forkhead"/>
    <property type="match status" value="1"/>
</dbReference>
<name>A0A6G1I765_9PEZI</name>
<keyword evidence="2" id="KW-0805">Transcription regulation</keyword>
<feature type="region of interest" description="Disordered" evidence="7">
    <location>
        <begin position="206"/>
        <end position="227"/>
    </location>
</feature>
<evidence type="ECO:0000313" key="10">
    <source>
        <dbReference type="Proteomes" id="UP000799640"/>
    </source>
</evidence>
<keyword evidence="4" id="KW-0804">Transcription</keyword>
<evidence type="ECO:0000256" key="7">
    <source>
        <dbReference type="SAM" id="MobiDB-lite"/>
    </source>
</evidence>
<dbReference type="SMART" id="SM00339">
    <property type="entry name" value="FH"/>
    <property type="match status" value="1"/>
</dbReference>
<feature type="region of interest" description="Disordered" evidence="7">
    <location>
        <begin position="472"/>
        <end position="504"/>
    </location>
</feature>
<evidence type="ECO:0000256" key="3">
    <source>
        <dbReference type="ARBA" id="ARBA00023125"/>
    </source>
</evidence>
<dbReference type="EMBL" id="ML996688">
    <property type="protein sequence ID" value="KAF2404130.1"/>
    <property type="molecule type" value="Genomic_DNA"/>
</dbReference>
<dbReference type="GO" id="GO:0005634">
    <property type="term" value="C:nucleus"/>
    <property type="evidence" value="ECO:0007669"/>
    <property type="project" value="UniProtKB-SubCell"/>
</dbReference>
<feature type="compositionally biased region" description="Acidic residues" evidence="7">
    <location>
        <begin position="212"/>
        <end position="222"/>
    </location>
</feature>
<accession>A0A6G1I765</accession>
<evidence type="ECO:0000256" key="4">
    <source>
        <dbReference type="ARBA" id="ARBA00023163"/>
    </source>
</evidence>
<dbReference type="InterPro" id="IPR036390">
    <property type="entry name" value="WH_DNA-bd_sf"/>
</dbReference>
<feature type="domain" description="Fork-head" evidence="8">
    <location>
        <begin position="230"/>
        <end position="323"/>
    </location>
</feature>
<feature type="region of interest" description="Disordered" evidence="7">
    <location>
        <begin position="384"/>
        <end position="409"/>
    </location>
</feature>
<keyword evidence="3 6" id="KW-0238">DNA-binding</keyword>
<reference evidence="9" key="1">
    <citation type="journal article" date="2020" name="Stud. Mycol.">
        <title>101 Dothideomycetes genomes: a test case for predicting lifestyles and emergence of pathogens.</title>
        <authorList>
            <person name="Haridas S."/>
            <person name="Albert R."/>
            <person name="Binder M."/>
            <person name="Bloem J."/>
            <person name="Labutti K."/>
            <person name="Salamov A."/>
            <person name="Andreopoulos B."/>
            <person name="Baker S."/>
            <person name="Barry K."/>
            <person name="Bills G."/>
            <person name="Bluhm B."/>
            <person name="Cannon C."/>
            <person name="Castanera R."/>
            <person name="Culley D."/>
            <person name="Daum C."/>
            <person name="Ezra D."/>
            <person name="Gonzalez J."/>
            <person name="Henrissat B."/>
            <person name="Kuo A."/>
            <person name="Liang C."/>
            <person name="Lipzen A."/>
            <person name="Lutzoni F."/>
            <person name="Magnuson J."/>
            <person name="Mondo S."/>
            <person name="Nolan M."/>
            <person name="Ohm R."/>
            <person name="Pangilinan J."/>
            <person name="Park H.-J."/>
            <person name="Ramirez L."/>
            <person name="Alfaro M."/>
            <person name="Sun H."/>
            <person name="Tritt A."/>
            <person name="Yoshinaga Y."/>
            <person name="Zwiers L.-H."/>
            <person name="Turgeon B."/>
            <person name="Goodwin S."/>
            <person name="Spatafora J."/>
            <person name="Crous P."/>
            <person name="Grigoriev I."/>
        </authorList>
    </citation>
    <scope>NUCLEOTIDE SEQUENCE</scope>
    <source>
        <strain evidence="9">CBS 262.69</strain>
    </source>
</reference>
<organism evidence="9 10">
    <name type="scientific">Trichodelitschia bisporula</name>
    <dbReference type="NCBI Taxonomy" id="703511"/>
    <lineage>
        <taxon>Eukaryota</taxon>
        <taxon>Fungi</taxon>
        <taxon>Dikarya</taxon>
        <taxon>Ascomycota</taxon>
        <taxon>Pezizomycotina</taxon>
        <taxon>Dothideomycetes</taxon>
        <taxon>Dothideomycetes incertae sedis</taxon>
        <taxon>Phaeotrichales</taxon>
        <taxon>Phaeotrichaceae</taxon>
        <taxon>Trichodelitschia</taxon>
    </lineage>
</organism>
<dbReference type="SUPFAM" id="SSF46785">
    <property type="entry name" value="Winged helix' DNA-binding domain"/>
    <property type="match status" value="1"/>
</dbReference>
<dbReference type="Proteomes" id="UP000799640">
    <property type="component" value="Unassembled WGS sequence"/>
</dbReference>
<dbReference type="InterPro" id="IPR036388">
    <property type="entry name" value="WH-like_DNA-bd_sf"/>
</dbReference>
<evidence type="ECO:0000313" key="9">
    <source>
        <dbReference type="EMBL" id="KAF2404130.1"/>
    </source>
</evidence>
<dbReference type="PROSITE" id="PS50039">
    <property type="entry name" value="FORK_HEAD_3"/>
    <property type="match status" value="1"/>
</dbReference>
<protein>
    <recommendedName>
        <fullName evidence="8">Fork-head domain-containing protein</fullName>
    </recommendedName>
</protein>
<feature type="DNA-binding region" description="Fork-head" evidence="6">
    <location>
        <begin position="230"/>
        <end position="323"/>
    </location>
</feature>
<proteinExistence type="predicted"/>
<dbReference type="PANTHER" id="PTHR45881:SF5">
    <property type="entry name" value="FORK-HEAD DOMAIN-CONTAINING PROTEIN"/>
    <property type="match status" value="1"/>
</dbReference>
<dbReference type="GO" id="GO:0000981">
    <property type="term" value="F:DNA-binding transcription factor activity, RNA polymerase II-specific"/>
    <property type="evidence" value="ECO:0007669"/>
    <property type="project" value="TreeGrafter"/>
</dbReference>
<dbReference type="AlphaFoldDB" id="A0A6G1I765"/>
<comment type="subcellular location">
    <subcellularLocation>
        <location evidence="1 6">Nucleus</location>
    </subcellularLocation>
</comment>
<dbReference type="PROSITE" id="PS00658">
    <property type="entry name" value="FORK_HEAD_2"/>
    <property type="match status" value="1"/>
</dbReference>
<feature type="compositionally biased region" description="Basic residues" evidence="7">
    <location>
        <begin position="319"/>
        <end position="330"/>
    </location>
</feature>
<evidence type="ECO:0000256" key="2">
    <source>
        <dbReference type="ARBA" id="ARBA00023015"/>
    </source>
</evidence>
<sequence length="504" mass="56114">MASSGPNGNSAAVFPSSVPRQRNLFTMLPSADVSIDAEHHESQHSGLPKYVEDLALLMNGNSVSWPSTFEQSVPVREPPHYQICPPPAVYFQSPYQQPHPHLVNTPGPSNSYNVLWPSDPPLDLSRPRSIEYLGNNLEGAAFPPSAYQLDQRADRMPSNLEAYTGFENQDNYSVMQQQRVMATTEPGPSLQHSPFMMNQDLIENKEPSATPFDDENEENPDSQDDRQEPYAKSIFRCLQQAPNHTMVLRDIYEWFKEHTDKGRDPNERGWQNSIRHNLSMNKAFEKIELPAGDDAKRGYQWRLSAQALREGRVQSTTRYRNKQPNKRGSKSHNPAPHRQASGAKGGEMARKAAALRRSERLREIRHSLTEAGAVLRSRGVIRGPGRGPVRAGTLGSPGRGGVLGEFTSEPLTRQPTPYFVYGDENPYAGLETPAGVPDSQGLMLVSCPSSPDVMSQPEYHFVPAGERLFYDSPETVSEPRTPRGYGEGRMDASPFINGAEGMEF</sequence>
<dbReference type="GO" id="GO:0000978">
    <property type="term" value="F:RNA polymerase II cis-regulatory region sequence-specific DNA binding"/>
    <property type="evidence" value="ECO:0007669"/>
    <property type="project" value="TreeGrafter"/>
</dbReference>
<dbReference type="PANTHER" id="PTHR45881">
    <property type="entry name" value="CHECKPOINT SUPPRESSOR 1-LIKE, ISOFORM A-RELATED"/>
    <property type="match status" value="1"/>
</dbReference>
<evidence type="ECO:0000259" key="8">
    <source>
        <dbReference type="PROSITE" id="PS50039"/>
    </source>
</evidence>
<dbReference type="InterPro" id="IPR030456">
    <property type="entry name" value="TF_fork_head_CS_2"/>
</dbReference>
<keyword evidence="10" id="KW-1185">Reference proteome</keyword>
<keyword evidence="5 6" id="KW-0539">Nucleus</keyword>
<gene>
    <name evidence="9" type="ORF">EJ06DRAFT_189001</name>
</gene>
<evidence type="ECO:0000256" key="5">
    <source>
        <dbReference type="ARBA" id="ARBA00023242"/>
    </source>
</evidence>